<dbReference type="EMBL" id="BGPR01003482">
    <property type="protein sequence ID" value="GBM88663.1"/>
    <property type="molecule type" value="Genomic_DNA"/>
</dbReference>
<comment type="caution">
    <text evidence="2">The sequence shown here is derived from an EMBL/GenBank/DDBJ whole genome shotgun (WGS) entry which is preliminary data.</text>
</comment>
<proteinExistence type="predicted"/>
<reference evidence="2 3" key="1">
    <citation type="journal article" date="2019" name="Sci. Rep.">
        <title>Orb-weaving spider Araneus ventricosus genome elucidates the spidroin gene catalogue.</title>
        <authorList>
            <person name="Kono N."/>
            <person name="Nakamura H."/>
            <person name="Ohtoshi R."/>
            <person name="Moran D.A.P."/>
            <person name="Shinohara A."/>
            <person name="Yoshida Y."/>
            <person name="Fujiwara M."/>
            <person name="Mori M."/>
            <person name="Tomita M."/>
            <person name="Arakawa K."/>
        </authorList>
    </citation>
    <scope>NUCLEOTIDE SEQUENCE [LARGE SCALE GENOMIC DNA]</scope>
</reference>
<organism evidence="2 3">
    <name type="scientific">Araneus ventricosus</name>
    <name type="common">Orbweaver spider</name>
    <name type="synonym">Epeira ventricosa</name>
    <dbReference type="NCBI Taxonomy" id="182803"/>
    <lineage>
        <taxon>Eukaryota</taxon>
        <taxon>Metazoa</taxon>
        <taxon>Ecdysozoa</taxon>
        <taxon>Arthropoda</taxon>
        <taxon>Chelicerata</taxon>
        <taxon>Arachnida</taxon>
        <taxon>Araneae</taxon>
        <taxon>Araneomorphae</taxon>
        <taxon>Entelegynae</taxon>
        <taxon>Araneoidea</taxon>
        <taxon>Araneidae</taxon>
        <taxon>Araneus</taxon>
    </lineage>
</organism>
<evidence type="ECO:0000313" key="3">
    <source>
        <dbReference type="Proteomes" id="UP000499080"/>
    </source>
</evidence>
<keyword evidence="3" id="KW-1185">Reference proteome</keyword>
<dbReference type="AlphaFoldDB" id="A0A4Y2JEC7"/>
<name>A0A4Y2JEC7_ARAVE</name>
<gene>
    <name evidence="2" type="ORF">AVEN_10500_1</name>
</gene>
<sequence length="107" mass="11992">MFSAKFRGGLHGKSDEETWGRSSKSGRGKKFSLSVSYLCLEEMLRMASTQPCFCFSDTCSSTDGERCSTFVEKKCRRWSAIPATYVQYAGEKCSMARHLLQMSMLSG</sequence>
<protein>
    <submittedName>
        <fullName evidence="2">Uncharacterized protein</fullName>
    </submittedName>
</protein>
<feature type="region of interest" description="Disordered" evidence="1">
    <location>
        <begin position="1"/>
        <end position="29"/>
    </location>
</feature>
<evidence type="ECO:0000256" key="1">
    <source>
        <dbReference type="SAM" id="MobiDB-lite"/>
    </source>
</evidence>
<dbReference type="Proteomes" id="UP000499080">
    <property type="component" value="Unassembled WGS sequence"/>
</dbReference>
<evidence type="ECO:0000313" key="2">
    <source>
        <dbReference type="EMBL" id="GBM88663.1"/>
    </source>
</evidence>
<accession>A0A4Y2JEC7</accession>